<dbReference type="EMBL" id="AZIM01001790">
    <property type="protein sequence ID" value="ETE65748.1"/>
    <property type="molecule type" value="Genomic_DNA"/>
</dbReference>
<evidence type="ECO:0000313" key="1">
    <source>
        <dbReference type="EMBL" id="ETE65748.1"/>
    </source>
</evidence>
<feature type="non-terminal residue" evidence="1">
    <location>
        <position position="98"/>
    </location>
</feature>
<evidence type="ECO:0000313" key="2">
    <source>
        <dbReference type="Proteomes" id="UP000018936"/>
    </source>
</evidence>
<feature type="non-terminal residue" evidence="1">
    <location>
        <position position="1"/>
    </location>
</feature>
<name>V8NVN0_OPHHA</name>
<sequence>QKSSFTSLWLKHILNSALESDHPAKFTYLSGSRMSAIDYIIVSRDLLLYAKAPEVMSKFVNHLLSPQSALTSDESPDVLLNNYNTLTQELHQHLTHIN</sequence>
<dbReference type="Proteomes" id="UP000018936">
    <property type="component" value="Unassembled WGS sequence"/>
</dbReference>
<organism evidence="1 2">
    <name type="scientific">Ophiophagus hannah</name>
    <name type="common">King cobra</name>
    <name type="synonym">Naja hannah</name>
    <dbReference type="NCBI Taxonomy" id="8665"/>
    <lineage>
        <taxon>Eukaryota</taxon>
        <taxon>Metazoa</taxon>
        <taxon>Chordata</taxon>
        <taxon>Craniata</taxon>
        <taxon>Vertebrata</taxon>
        <taxon>Euteleostomi</taxon>
        <taxon>Lepidosauria</taxon>
        <taxon>Squamata</taxon>
        <taxon>Bifurcata</taxon>
        <taxon>Unidentata</taxon>
        <taxon>Episquamata</taxon>
        <taxon>Toxicofera</taxon>
        <taxon>Serpentes</taxon>
        <taxon>Colubroidea</taxon>
        <taxon>Elapidae</taxon>
        <taxon>Elapinae</taxon>
        <taxon>Ophiophagus</taxon>
    </lineage>
</organism>
<proteinExistence type="predicted"/>
<dbReference type="AlphaFoldDB" id="V8NVN0"/>
<protein>
    <submittedName>
        <fullName evidence="1">Uncharacterized protein</fullName>
    </submittedName>
</protein>
<comment type="caution">
    <text evidence="1">The sequence shown here is derived from an EMBL/GenBank/DDBJ whole genome shotgun (WGS) entry which is preliminary data.</text>
</comment>
<gene>
    <name evidence="1" type="ORF">L345_08470</name>
</gene>
<accession>V8NVN0</accession>
<reference evidence="1 2" key="1">
    <citation type="journal article" date="2013" name="Proc. Natl. Acad. Sci. U.S.A.">
        <title>The king cobra genome reveals dynamic gene evolution and adaptation in the snake venom system.</title>
        <authorList>
            <person name="Vonk F.J."/>
            <person name="Casewell N.R."/>
            <person name="Henkel C.V."/>
            <person name="Heimberg A.M."/>
            <person name="Jansen H.J."/>
            <person name="McCleary R.J."/>
            <person name="Kerkkamp H.M."/>
            <person name="Vos R.A."/>
            <person name="Guerreiro I."/>
            <person name="Calvete J.J."/>
            <person name="Wuster W."/>
            <person name="Woods A.E."/>
            <person name="Logan J.M."/>
            <person name="Harrison R.A."/>
            <person name="Castoe T.A."/>
            <person name="de Koning A.P."/>
            <person name="Pollock D.D."/>
            <person name="Yandell M."/>
            <person name="Calderon D."/>
            <person name="Renjifo C."/>
            <person name="Currier R.B."/>
            <person name="Salgado D."/>
            <person name="Pla D."/>
            <person name="Sanz L."/>
            <person name="Hyder A.S."/>
            <person name="Ribeiro J.M."/>
            <person name="Arntzen J.W."/>
            <person name="van den Thillart G.E."/>
            <person name="Boetzer M."/>
            <person name="Pirovano W."/>
            <person name="Dirks R.P."/>
            <person name="Spaink H.P."/>
            <person name="Duboule D."/>
            <person name="McGlinn E."/>
            <person name="Kini R.M."/>
            <person name="Richardson M.K."/>
        </authorList>
    </citation>
    <scope>NUCLEOTIDE SEQUENCE</scope>
    <source>
        <tissue evidence="1">Blood</tissue>
    </source>
</reference>
<keyword evidence="2" id="KW-1185">Reference proteome</keyword>